<feature type="region of interest" description="Disordered" evidence="1">
    <location>
        <begin position="1"/>
        <end position="94"/>
    </location>
</feature>
<dbReference type="AlphaFoldDB" id="A0AA39J8M6"/>
<dbReference type="GeneID" id="85362139"/>
<gene>
    <name evidence="2" type="ORF">EV420DRAFT_1651833</name>
</gene>
<feature type="compositionally biased region" description="Polar residues" evidence="1">
    <location>
        <begin position="1"/>
        <end position="10"/>
    </location>
</feature>
<comment type="caution">
    <text evidence="2">The sequence shown here is derived from an EMBL/GenBank/DDBJ whole genome shotgun (WGS) entry which is preliminary data.</text>
</comment>
<reference evidence="2" key="1">
    <citation type="submission" date="2023-06" db="EMBL/GenBank/DDBJ databases">
        <authorList>
            <consortium name="Lawrence Berkeley National Laboratory"/>
            <person name="Ahrendt S."/>
            <person name="Sahu N."/>
            <person name="Indic B."/>
            <person name="Wong-Bajracharya J."/>
            <person name="Merenyi Z."/>
            <person name="Ke H.-M."/>
            <person name="Monk M."/>
            <person name="Kocsube S."/>
            <person name="Drula E."/>
            <person name="Lipzen A."/>
            <person name="Balint B."/>
            <person name="Henrissat B."/>
            <person name="Andreopoulos B."/>
            <person name="Martin F.M."/>
            <person name="Harder C.B."/>
            <person name="Rigling D."/>
            <person name="Ford K.L."/>
            <person name="Foster G.D."/>
            <person name="Pangilinan J."/>
            <person name="Papanicolaou A."/>
            <person name="Barry K."/>
            <person name="LaButti K."/>
            <person name="Viragh M."/>
            <person name="Koriabine M."/>
            <person name="Yan M."/>
            <person name="Riley R."/>
            <person name="Champramary S."/>
            <person name="Plett K.L."/>
            <person name="Tsai I.J."/>
            <person name="Slot J."/>
            <person name="Sipos G."/>
            <person name="Plett J."/>
            <person name="Nagy L.G."/>
            <person name="Grigoriev I.V."/>
        </authorList>
    </citation>
    <scope>NUCLEOTIDE SEQUENCE</scope>
    <source>
        <strain evidence="2">CCBAS 213</strain>
    </source>
</reference>
<sequence>MLGAPQSSMASPPPGIGMSLDSAEDADAVEDPYDAVELPPVAPPDTNSEGLMDVDAEDHSEGHSEPGLAVEDDTDDDSDKAYQPSSDLEDSSTHNLTEADAAELTAFHEWKRVQMIDQKKTIARHKQALKAEKAKHIARESINAVHKVPPTVIGVSKGRIAAKHKETSSLDDRVEPQKCSKGSTVGGLAKNWEAVYMQPGALASTTFMDGAAETQFNQGGVLEKEEAHKATLAARAAKGGHKSEIKKEHEVVLQPAAVAEINKKEHEKKPAKAWTQWTNKDLPLSSHHLQTWQQKVIPHIIDWSTTLSDSFASNNHPEFKNVVAQEWIRFFENLQETVQYEGKTIKRVDHPPIYHVAMSAMQTYRRKIGKYAMACMDNLWLQEDMKQYNTVES</sequence>
<protein>
    <submittedName>
        <fullName evidence="2">Uncharacterized protein</fullName>
    </submittedName>
</protein>
<feature type="compositionally biased region" description="Acidic residues" evidence="1">
    <location>
        <begin position="22"/>
        <end position="34"/>
    </location>
</feature>
<evidence type="ECO:0000313" key="3">
    <source>
        <dbReference type="Proteomes" id="UP001175211"/>
    </source>
</evidence>
<evidence type="ECO:0000256" key="1">
    <source>
        <dbReference type="SAM" id="MobiDB-lite"/>
    </source>
</evidence>
<keyword evidence="3" id="KW-1185">Reference proteome</keyword>
<accession>A0AA39J8M6</accession>
<dbReference type="Proteomes" id="UP001175211">
    <property type="component" value="Unassembled WGS sequence"/>
</dbReference>
<dbReference type="EMBL" id="JAUEPS010000106">
    <property type="protein sequence ID" value="KAK0437729.1"/>
    <property type="molecule type" value="Genomic_DNA"/>
</dbReference>
<dbReference type="RefSeq" id="XP_060322673.1">
    <property type="nucleotide sequence ID" value="XM_060478591.1"/>
</dbReference>
<evidence type="ECO:0000313" key="2">
    <source>
        <dbReference type="EMBL" id="KAK0437729.1"/>
    </source>
</evidence>
<name>A0AA39J8M6_ARMTA</name>
<organism evidence="2 3">
    <name type="scientific">Armillaria tabescens</name>
    <name type="common">Ringless honey mushroom</name>
    <name type="synonym">Agaricus tabescens</name>
    <dbReference type="NCBI Taxonomy" id="1929756"/>
    <lineage>
        <taxon>Eukaryota</taxon>
        <taxon>Fungi</taxon>
        <taxon>Dikarya</taxon>
        <taxon>Basidiomycota</taxon>
        <taxon>Agaricomycotina</taxon>
        <taxon>Agaricomycetes</taxon>
        <taxon>Agaricomycetidae</taxon>
        <taxon>Agaricales</taxon>
        <taxon>Marasmiineae</taxon>
        <taxon>Physalacriaceae</taxon>
        <taxon>Desarmillaria</taxon>
    </lineage>
</organism>
<proteinExistence type="predicted"/>